<sequence>MSKQVLVYICSPYKAIFDTLAQNTDVRRELVLSNAYAIAINYSRNAIEKVKEQSTSEVNYIAFSPVLYFKDIAPSYNPFSPSCLKEEERILEECLEILKRCDVVFVVESPYTHKSKGIQKELDLARSLGKKVIFEREGQSILPTIKDVSNYKEWLKINGFSHKN</sequence>
<dbReference type="SUPFAM" id="SSF52309">
    <property type="entry name" value="N-(deoxy)ribosyltransferase-like"/>
    <property type="match status" value="1"/>
</dbReference>
<dbReference type="Proteomes" id="UP000249746">
    <property type="component" value="Unassembled WGS sequence"/>
</dbReference>
<dbReference type="AlphaFoldDB" id="A0A2W6MRX2"/>
<organism evidence="1 2">
    <name type="scientific">Helicobacter valdiviensis</name>
    <dbReference type="NCBI Taxonomy" id="1458358"/>
    <lineage>
        <taxon>Bacteria</taxon>
        <taxon>Pseudomonadati</taxon>
        <taxon>Campylobacterota</taxon>
        <taxon>Epsilonproteobacteria</taxon>
        <taxon>Campylobacterales</taxon>
        <taxon>Helicobacteraceae</taxon>
        <taxon>Helicobacter</taxon>
    </lineage>
</organism>
<reference evidence="1 2" key="1">
    <citation type="submission" date="2017-03" db="EMBL/GenBank/DDBJ databases">
        <title>Genomic and clinical evidence uncovers the enterohepatic species Helicobacter valdiviensis as a potential human intestinal pathogen.</title>
        <authorList>
            <person name="Fresia P."/>
            <person name="Jara R."/>
            <person name="Sierra R."/>
            <person name="Ferres I."/>
            <person name="Greif G."/>
            <person name="Iraola G."/>
            <person name="Collado L."/>
        </authorList>
    </citation>
    <scope>NUCLEOTIDE SEQUENCE [LARGE SCALE GENOMIC DNA]</scope>
    <source>
        <strain evidence="1 2">WBE14</strain>
    </source>
</reference>
<evidence type="ECO:0000313" key="2">
    <source>
        <dbReference type="Proteomes" id="UP000249746"/>
    </source>
</evidence>
<keyword evidence="2" id="KW-1185">Reference proteome</keyword>
<accession>A0A2W6MRX2</accession>
<gene>
    <name evidence="1" type="ORF">B6S12_09785</name>
</gene>
<dbReference type="EMBL" id="NBIU01000045">
    <property type="protein sequence ID" value="PZT47314.1"/>
    <property type="molecule type" value="Genomic_DNA"/>
</dbReference>
<proteinExistence type="predicted"/>
<dbReference type="Gene3D" id="3.40.50.10400">
    <property type="entry name" value="Hypothetical protein PA1492"/>
    <property type="match status" value="1"/>
</dbReference>
<evidence type="ECO:0008006" key="3">
    <source>
        <dbReference type="Google" id="ProtNLM"/>
    </source>
</evidence>
<protein>
    <recommendedName>
        <fullName evidence="3">DUF1937 domain-containing protein</fullName>
    </recommendedName>
</protein>
<name>A0A2W6MRX2_9HELI</name>
<evidence type="ECO:0000313" key="1">
    <source>
        <dbReference type="EMBL" id="PZT47314.1"/>
    </source>
</evidence>
<dbReference type="RefSeq" id="WP_111230616.1">
    <property type="nucleotide sequence ID" value="NZ_NBIU01000045.1"/>
</dbReference>
<comment type="caution">
    <text evidence="1">The sequence shown here is derived from an EMBL/GenBank/DDBJ whole genome shotgun (WGS) entry which is preliminary data.</text>
</comment>